<reference evidence="2" key="1">
    <citation type="journal article" date="2011" name="Nature">
        <title>Genome sequence and analysis of the tuber crop potato.</title>
        <authorList>
            <consortium name="The Potato Genome Sequencing Consortium"/>
        </authorList>
    </citation>
    <scope>NUCLEOTIDE SEQUENCE [LARGE SCALE GENOMIC DNA]</scope>
    <source>
        <strain evidence="2">cv. DM1-3 516 R44</strain>
    </source>
</reference>
<keyword evidence="2" id="KW-1185">Reference proteome</keyword>
<protein>
    <submittedName>
        <fullName evidence="1">Uncharacterized protein</fullName>
    </submittedName>
</protein>
<organism evidence="1 2">
    <name type="scientific">Solanum tuberosum</name>
    <name type="common">Potato</name>
    <dbReference type="NCBI Taxonomy" id="4113"/>
    <lineage>
        <taxon>Eukaryota</taxon>
        <taxon>Viridiplantae</taxon>
        <taxon>Streptophyta</taxon>
        <taxon>Embryophyta</taxon>
        <taxon>Tracheophyta</taxon>
        <taxon>Spermatophyta</taxon>
        <taxon>Magnoliopsida</taxon>
        <taxon>eudicotyledons</taxon>
        <taxon>Gunneridae</taxon>
        <taxon>Pentapetalae</taxon>
        <taxon>asterids</taxon>
        <taxon>lamiids</taxon>
        <taxon>Solanales</taxon>
        <taxon>Solanaceae</taxon>
        <taxon>Solanoideae</taxon>
        <taxon>Solaneae</taxon>
        <taxon>Solanum</taxon>
    </lineage>
</organism>
<evidence type="ECO:0000313" key="1">
    <source>
        <dbReference type="EnsemblPlants" id="PGSC0003DMT400062450"/>
    </source>
</evidence>
<accession>M1C933</accession>
<dbReference type="EnsemblPlants" id="PGSC0003DMT400062450">
    <property type="protein sequence ID" value="PGSC0003DMT400062450"/>
    <property type="gene ID" value="PGSC0003DMG401024306"/>
</dbReference>
<dbReference type="Gramene" id="PGSC0003DMT400062450">
    <property type="protein sequence ID" value="PGSC0003DMT400062450"/>
    <property type="gene ID" value="PGSC0003DMG401024306"/>
</dbReference>
<dbReference type="HOGENOM" id="CLU_3000229_0_0_1"/>
<reference evidence="1" key="2">
    <citation type="submission" date="2015-06" db="UniProtKB">
        <authorList>
            <consortium name="EnsemblPlants"/>
        </authorList>
    </citation>
    <scope>IDENTIFICATION</scope>
    <source>
        <strain evidence="1">DM1-3 516 R44</strain>
    </source>
</reference>
<dbReference type="Proteomes" id="UP000011115">
    <property type="component" value="Unassembled WGS sequence"/>
</dbReference>
<name>M1C933_SOLTU</name>
<proteinExistence type="predicted"/>
<dbReference type="ExpressionAtlas" id="M1C933">
    <property type="expression patterns" value="baseline"/>
</dbReference>
<dbReference type="AlphaFoldDB" id="M1C933"/>
<sequence>MASVLCRLGITVGYGTNHEVMVLGLFKNIVKCVLDPPKVGVIVSNDGILLHNYIQEF</sequence>
<evidence type="ECO:0000313" key="2">
    <source>
        <dbReference type="Proteomes" id="UP000011115"/>
    </source>
</evidence>